<dbReference type="OrthoDB" id="687730at2759"/>
<feature type="domain" description="Calcium-activated chloride channel N-terminal" evidence="1">
    <location>
        <begin position="1"/>
        <end position="94"/>
    </location>
</feature>
<dbReference type="RefSeq" id="XP_022080398.1">
    <property type="nucleotide sequence ID" value="XM_022224706.1"/>
</dbReference>
<gene>
    <name evidence="3" type="primary">LOC110973695</name>
</gene>
<dbReference type="Proteomes" id="UP000694845">
    <property type="component" value="Unplaced"/>
</dbReference>
<protein>
    <submittedName>
        <fullName evidence="3">Calcium-activated chloride channel regulator 1-like</fullName>
    </submittedName>
</protein>
<dbReference type="KEGG" id="aplc:110973695"/>
<keyword evidence="2" id="KW-1185">Reference proteome</keyword>
<proteinExistence type="predicted"/>
<dbReference type="InterPro" id="IPR013642">
    <property type="entry name" value="CLCA_N"/>
</dbReference>
<evidence type="ECO:0000313" key="3">
    <source>
        <dbReference type="RefSeq" id="XP_022080398.1"/>
    </source>
</evidence>
<organism evidence="2 3">
    <name type="scientific">Acanthaster planci</name>
    <name type="common">Crown-of-thorns starfish</name>
    <dbReference type="NCBI Taxonomy" id="133434"/>
    <lineage>
        <taxon>Eukaryota</taxon>
        <taxon>Metazoa</taxon>
        <taxon>Echinodermata</taxon>
        <taxon>Eleutherozoa</taxon>
        <taxon>Asterozoa</taxon>
        <taxon>Asteroidea</taxon>
        <taxon>Valvatacea</taxon>
        <taxon>Valvatida</taxon>
        <taxon>Acanthasteridae</taxon>
        <taxon>Acanthaster</taxon>
    </lineage>
</organism>
<dbReference type="AlphaFoldDB" id="A0A8B7XHX5"/>
<evidence type="ECO:0000313" key="2">
    <source>
        <dbReference type="Proteomes" id="UP000694845"/>
    </source>
</evidence>
<dbReference type="Pfam" id="PF08434">
    <property type="entry name" value="CLCA"/>
    <property type="match status" value="1"/>
</dbReference>
<accession>A0A8B7XHX5</accession>
<evidence type="ECO:0000259" key="1">
    <source>
        <dbReference type="Pfam" id="PF08434"/>
    </source>
</evidence>
<name>A0A8B7XHX5_ACAPL</name>
<dbReference type="GeneID" id="110973695"/>
<reference evidence="3" key="1">
    <citation type="submission" date="2025-08" db="UniProtKB">
        <authorList>
            <consortium name="RefSeq"/>
        </authorList>
    </citation>
    <scope>IDENTIFICATION</scope>
</reference>
<sequence length="103" mass="12096">MLVHEWGHFRWGLFDEYPDAVGDPDNYQEFYFSPITSQFEGVRCSYDYQAVPLIFFPDNLFYRECNGDPDIGYEDGCVYYVLVNQDDVRSSIMYGTYPLEPVS</sequence>